<dbReference type="STRING" id="3218.A0A2K1JW99"/>
<evidence type="ECO:0000313" key="2">
    <source>
        <dbReference type="EMBL" id="PNR45796.1"/>
    </source>
</evidence>
<evidence type="ECO:0000256" key="1">
    <source>
        <dbReference type="SAM" id="Phobius"/>
    </source>
</evidence>
<keyword evidence="1" id="KW-0472">Membrane</keyword>
<dbReference type="FunFam" id="3.30.1360.180:FF:000002">
    <property type="entry name" value="Alkaline-phosphatase-like family protein"/>
    <property type="match status" value="1"/>
</dbReference>
<keyword evidence="1" id="KW-1133">Transmembrane helix</keyword>
<dbReference type="InterPro" id="IPR002591">
    <property type="entry name" value="Phosphodiest/P_Trfase"/>
</dbReference>
<dbReference type="CDD" id="cd16018">
    <property type="entry name" value="Enpp"/>
    <property type="match status" value="1"/>
</dbReference>
<keyword evidence="1" id="KW-0812">Transmembrane</keyword>
<dbReference type="Gene3D" id="3.40.720.10">
    <property type="entry name" value="Alkaline Phosphatase, subunit A"/>
    <property type="match status" value="1"/>
</dbReference>
<feature type="transmembrane region" description="Helical" evidence="1">
    <location>
        <begin position="89"/>
        <end position="108"/>
    </location>
</feature>
<protein>
    <submittedName>
        <fullName evidence="2 3">Uncharacterized protein</fullName>
    </submittedName>
</protein>
<dbReference type="PaxDb" id="3218-PP1S138_80V6.1"/>
<accession>A0A2K1JW99</accession>
<evidence type="ECO:0000313" key="4">
    <source>
        <dbReference type="Proteomes" id="UP000006727"/>
    </source>
</evidence>
<dbReference type="FunCoup" id="A0A2K1JW99">
    <property type="interactions" value="2716"/>
</dbReference>
<proteinExistence type="predicted"/>
<dbReference type="Proteomes" id="UP000006727">
    <property type="component" value="Chromosome 11"/>
</dbReference>
<sequence length="527" mass="59604">MYRLMWWRCSHLNLTKSMQEWPDFEMPSIYCCTLSKLGCILFRNGVTLPMAISKAKPSLSNAHHSEPLLPELYPQTAKESTNRYIRRNWLLWATTFPFLNGLVVWLVMSSFRDTGIGEGCNRSWGAARALKKLDKPMIILISSDGFRWGYNHKAPTPNIDRLRLNGTEAETGMIPVYPSLTFPNHYSIVTGLYPAWHGVIGNHFSDPDPNSTDRFNMHNHNPKWWLGEPIWETVVKSGMSAAVYFWPGSEVVKGSWTCPRLFCPKYNGSVPFEERVDTVLSYVDLPSELRPSLIALYFQEPDEEGHIYGPDAPQITDQVVRVDQMIGRLMDGLGERGILDDVTIIMVGDHGMVGYCQDKMIYLEDLHPWIDIPDEWIDTYYPVLSIRPPPEVDVQSVLKNITDGLASGKVENADFVKMYLKEDLPARLHFSASDRIQPIIGMVAEGYKLVAKRTNESMCGGAHGYDNAYLSMRTIFFGHGPQFERGRKVPSFEIVQLYNVMTSILGISGAPNNGTPSFVESVLLPKP</sequence>
<dbReference type="PANTHER" id="PTHR10151:SF120">
    <property type="entry name" value="BIS(5'-ADENOSYL)-TRIPHOSPHATASE"/>
    <property type="match status" value="1"/>
</dbReference>
<reference evidence="2 4" key="1">
    <citation type="journal article" date="2008" name="Science">
        <title>The Physcomitrella genome reveals evolutionary insights into the conquest of land by plants.</title>
        <authorList>
            <person name="Rensing S."/>
            <person name="Lang D."/>
            <person name="Zimmer A."/>
            <person name="Terry A."/>
            <person name="Salamov A."/>
            <person name="Shapiro H."/>
            <person name="Nishiyama T."/>
            <person name="Perroud P.-F."/>
            <person name="Lindquist E."/>
            <person name="Kamisugi Y."/>
            <person name="Tanahashi T."/>
            <person name="Sakakibara K."/>
            <person name="Fujita T."/>
            <person name="Oishi K."/>
            <person name="Shin-I T."/>
            <person name="Kuroki Y."/>
            <person name="Toyoda A."/>
            <person name="Suzuki Y."/>
            <person name="Hashimoto A."/>
            <person name="Yamaguchi K."/>
            <person name="Sugano A."/>
            <person name="Kohara Y."/>
            <person name="Fujiyama A."/>
            <person name="Anterola A."/>
            <person name="Aoki S."/>
            <person name="Ashton N."/>
            <person name="Barbazuk W.B."/>
            <person name="Barker E."/>
            <person name="Bennetzen J."/>
            <person name="Bezanilla M."/>
            <person name="Blankenship R."/>
            <person name="Cho S.H."/>
            <person name="Dutcher S."/>
            <person name="Estelle M."/>
            <person name="Fawcett J.A."/>
            <person name="Gundlach H."/>
            <person name="Hanada K."/>
            <person name="Heyl A."/>
            <person name="Hicks K.A."/>
            <person name="Hugh J."/>
            <person name="Lohr M."/>
            <person name="Mayer K."/>
            <person name="Melkozernov A."/>
            <person name="Murata T."/>
            <person name="Nelson D."/>
            <person name="Pils B."/>
            <person name="Prigge M."/>
            <person name="Reiss B."/>
            <person name="Renner T."/>
            <person name="Rombauts S."/>
            <person name="Rushton P."/>
            <person name="Sanderfoot A."/>
            <person name="Schween G."/>
            <person name="Shiu S.-H."/>
            <person name="Stueber K."/>
            <person name="Theodoulou F.L."/>
            <person name="Tu H."/>
            <person name="Van de Peer Y."/>
            <person name="Verrier P.J."/>
            <person name="Waters E."/>
            <person name="Wood A."/>
            <person name="Yang L."/>
            <person name="Cove D."/>
            <person name="Cuming A."/>
            <person name="Hasebe M."/>
            <person name="Lucas S."/>
            <person name="Mishler D.B."/>
            <person name="Reski R."/>
            <person name="Grigoriev I."/>
            <person name="Quatrano R.S."/>
            <person name="Boore J.L."/>
        </authorList>
    </citation>
    <scope>NUCLEOTIDE SEQUENCE [LARGE SCALE GENOMIC DNA]</scope>
    <source>
        <strain evidence="3 4">cv. Gransden 2004</strain>
    </source>
</reference>
<keyword evidence="4" id="KW-1185">Reference proteome</keyword>
<dbReference type="EnsemblPlants" id="Pp3c11_25540V3.1">
    <property type="protein sequence ID" value="Pp3c11_25540V3.1"/>
    <property type="gene ID" value="Pp3c11_25540"/>
</dbReference>
<dbReference type="Gene3D" id="3.30.1360.180">
    <property type="match status" value="1"/>
</dbReference>
<dbReference type="SUPFAM" id="SSF53649">
    <property type="entry name" value="Alkaline phosphatase-like"/>
    <property type="match status" value="1"/>
</dbReference>
<dbReference type="Pfam" id="PF01663">
    <property type="entry name" value="Phosphodiest"/>
    <property type="match status" value="1"/>
</dbReference>
<evidence type="ECO:0000313" key="3">
    <source>
        <dbReference type="EnsemblPlants" id="Pp3c11_25540V3.1"/>
    </source>
</evidence>
<organism evidence="2">
    <name type="scientific">Physcomitrium patens</name>
    <name type="common">Spreading-leaved earth moss</name>
    <name type="synonym">Physcomitrella patens</name>
    <dbReference type="NCBI Taxonomy" id="3218"/>
    <lineage>
        <taxon>Eukaryota</taxon>
        <taxon>Viridiplantae</taxon>
        <taxon>Streptophyta</taxon>
        <taxon>Embryophyta</taxon>
        <taxon>Bryophyta</taxon>
        <taxon>Bryophytina</taxon>
        <taxon>Bryopsida</taxon>
        <taxon>Funariidae</taxon>
        <taxon>Funariales</taxon>
        <taxon>Funariaceae</taxon>
        <taxon>Physcomitrium</taxon>
    </lineage>
</organism>
<dbReference type="InterPro" id="IPR017850">
    <property type="entry name" value="Alkaline_phosphatase_core_sf"/>
</dbReference>
<dbReference type="GO" id="GO:0016787">
    <property type="term" value="F:hydrolase activity"/>
    <property type="evidence" value="ECO:0000318"/>
    <property type="project" value="GO_Central"/>
</dbReference>
<dbReference type="EMBL" id="ABEU02000011">
    <property type="protein sequence ID" value="PNR45796.1"/>
    <property type="molecule type" value="Genomic_DNA"/>
</dbReference>
<name>A0A2K1JW99_PHYPA</name>
<gene>
    <name evidence="3" type="primary">LOC112288912</name>
    <name evidence="2" type="ORF">PHYPA_015567</name>
</gene>
<reference evidence="3" key="3">
    <citation type="submission" date="2020-12" db="UniProtKB">
        <authorList>
            <consortium name="EnsemblPlants"/>
        </authorList>
    </citation>
    <scope>IDENTIFICATION</scope>
</reference>
<dbReference type="PANTHER" id="PTHR10151">
    <property type="entry name" value="ECTONUCLEOTIDE PYROPHOSPHATASE/PHOSPHODIESTERASE"/>
    <property type="match status" value="1"/>
</dbReference>
<dbReference type="AlphaFoldDB" id="A0A2K1JW99"/>
<dbReference type="Gramene" id="Pp3c11_25540V3.1">
    <property type="protein sequence ID" value="Pp3c11_25540V3.1"/>
    <property type="gene ID" value="Pp3c11_25540"/>
</dbReference>
<reference evidence="2 4" key="2">
    <citation type="journal article" date="2018" name="Plant J.">
        <title>The Physcomitrella patens chromosome-scale assembly reveals moss genome structure and evolution.</title>
        <authorList>
            <person name="Lang D."/>
            <person name="Ullrich K.K."/>
            <person name="Murat F."/>
            <person name="Fuchs J."/>
            <person name="Jenkins J."/>
            <person name="Haas F.B."/>
            <person name="Piednoel M."/>
            <person name="Gundlach H."/>
            <person name="Van Bel M."/>
            <person name="Meyberg R."/>
            <person name="Vives C."/>
            <person name="Morata J."/>
            <person name="Symeonidi A."/>
            <person name="Hiss M."/>
            <person name="Muchero W."/>
            <person name="Kamisugi Y."/>
            <person name="Saleh O."/>
            <person name="Blanc G."/>
            <person name="Decker E.L."/>
            <person name="van Gessel N."/>
            <person name="Grimwood J."/>
            <person name="Hayes R.D."/>
            <person name="Graham S.W."/>
            <person name="Gunter L.E."/>
            <person name="McDaniel S.F."/>
            <person name="Hoernstein S.N.W."/>
            <person name="Larsson A."/>
            <person name="Li F.W."/>
            <person name="Perroud P.F."/>
            <person name="Phillips J."/>
            <person name="Ranjan P."/>
            <person name="Rokshar D.S."/>
            <person name="Rothfels C.J."/>
            <person name="Schneider L."/>
            <person name="Shu S."/>
            <person name="Stevenson D.W."/>
            <person name="Thummler F."/>
            <person name="Tillich M."/>
            <person name="Villarreal Aguilar J.C."/>
            <person name="Widiez T."/>
            <person name="Wong G.K."/>
            <person name="Wymore A."/>
            <person name="Zhang Y."/>
            <person name="Zimmer A.D."/>
            <person name="Quatrano R.S."/>
            <person name="Mayer K.F.X."/>
            <person name="Goodstein D."/>
            <person name="Casacuberta J.M."/>
            <person name="Vandepoele K."/>
            <person name="Reski R."/>
            <person name="Cuming A.C."/>
            <person name="Tuskan G.A."/>
            <person name="Maumus F."/>
            <person name="Salse J."/>
            <person name="Schmutz J."/>
            <person name="Rensing S.A."/>
        </authorList>
    </citation>
    <scope>NUCLEOTIDE SEQUENCE [LARGE SCALE GENOMIC DNA]</scope>
    <source>
        <strain evidence="3 4">cv. Gransden 2004</strain>
    </source>
</reference>